<dbReference type="InterPro" id="IPR036444">
    <property type="entry name" value="PLipase_A2_dom_sf"/>
</dbReference>
<reference evidence="18" key="2">
    <citation type="submission" date="2019-05" db="EMBL/GenBank/DDBJ databases">
        <title>Unravelling the molecular evolution of spider venoms.</title>
        <authorList>
            <person name="Pineda S."/>
        </authorList>
    </citation>
    <scope>NUCLEOTIDE SEQUENCE</scope>
</reference>
<feature type="active site" evidence="13">
    <location>
        <position position="75"/>
    </location>
</feature>
<feature type="domain" description="Phospholipase A2-like central" evidence="17">
    <location>
        <begin position="30"/>
        <end position="154"/>
    </location>
</feature>
<evidence type="ECO:0000256" key="8">
    <source>
        <dbReference type="ARBA" id="ARBA00022837"/>
    </source>
</evidence>
<evidence type="ECO:0000256" key="11">
    <source>
        <dbReference type="ARBA" id="ARBA00023145"/>
    </source>
</evidence>
<evidence type="ECO:0000256" key="1">
    <source>
        <dbReference type="ARBA" id="ARBA00001604"/>
    </source>
</evidence>
<keyword evidence="11" id="KW-0865">Zymogen</keyword>
<accession>A0A4Q8K580</accession>
<keyword evidence="7 16" id="KW-0378">Hydrolase</keyword>
<dbReference type="PROSITE" id="PS51257">
    <property type="entry name" value="PROKAR_LIPOPROTEIN"/>
    <property type="match status" value="1"/>
</dbReference>
<evidence type="ECO:0000256" key="2">
    <source>
        <dbReference type="ARBA" id="ARBA00004613"/>
    </source>
</evidence>
<dbReference type="CDD" id="cd00125">
    <property type="entry name" value="PLA2c"/>
    <property type="match status" value="1"/>
</dbReference>
<dbReference type="SUPFAM" id="SSF48619">
    <property type="entry name" value="Phospholipase A2, PLA2"/>
    <property type="match status" value="1"/>
</dbReference>
<dbReference type="PROSITE" id="PS00118">
    <property type="entry name" value="PA2_HIS"/>
    <property type="match status" value="1"/>
</dbReference>
<organism evidence="18">
    <name type="scientific">Liphistius thaleban</name>
    <dbReference type="NCBI Taxonomy" id="1905330"/>
    <lineage>
        <taxon>Eukaryota</taxon>
        <taxon>Metazoa</taxon>
        <taxon>Ecdysozoa</taxon>
        <taxon>Arthropoda</taxon>
        <taxon>Chelicerata</taxon>
        <taxon>Arachnida</taxon>
        <taxon>Araneae</taxon>
        <taxon>Mesothelae</taxon>
        <taxon>Liphistiidae</taxon>
        <taxon>Liphistius</taxon>
    </lineage>
</organism>
<feature type="signal peptide" evidence="16">
    <location>
        <begin position="1"/>
        <end position="21"/>
    </location>
</feature>
<dbReference type="GO" id="GO:0006644">
    <property type="term" value="P:phospholipid metabolic process"/>
    <property type="evidence" value="ECO:0007669"/>
    <property type="project" value="InterPro"/>
</dbReference>
<feature type="disulfide bond" evidence="15">
    <location>
        <begin position="78"/>
        <end position="125"/>
    </location>
</feature>
<evidence type="ECO:0000256" key="15">
    <source>
        <dbReference type="PIRSR" id="PIRSR601211-3"/>
    </source>
</evidence>
<evidence type="ECO:0000256" key="13">
    <source>
        <dbReference type="PIRSR" id="PIRSR601211-1"/>
    </source>
</evidence>
<keyword evidence="16" id="KW-0732">Signal</keyword>
<evidence type="ECO:0000256" key="10">
    <source>
        <dbReference type="ARBA" id="ARBA00023098"/>
    </source>
</evidence>
<dbReference type="GO" id="GO:0016042">
    <property type="term" value="P:lipid catabolic process"/>
    <property type="evidence" value="ECO:0007669"/>
    <property type="project" value="UniProtKB-KW"/>
</dbReference>
<feature type="chain" id="PRO_5033895150" description="Phospholipase A2" evidence="16">
    <location>
        <begin position="22"/>
        <end position="163"/>
    </location>
</feature>
<dbReference type="Pfam" id="PF00068">
    <property type="entry name" value="Phospholip_A2_1"/>
    <property type="match status" value="1"/>
</dbReference>
<evidence type="ECO:0000256" key="7">
    <source>
        <dbReference type="ARBA" id="ARBA00022801"/>
    </source>
</evidence>
<dbReference type="PANTHER" id="PTHR11716">
    <property type="entry name" value="PHOSPHOLIPASE A2 FAMILY MEMBER"/>
    <property type="match status" value="1"/>
</dbReference>
<name>A0A4Q8K580_9ARAC</name>
<dbReference type="EMBL" id="HAHN01000152">
    <property type="protein sequence ID" value="SNX34047.1"/>
    <property type="molecule type" value="Transcribed_RNA"/>
</dbReference>
<dbReference type="InterPro" id="IPR016090">
    <property type="entry name" value="PLA2-like_dom"/>
</dbReference>
<dbReference type="GO" id="GO:0004623">
    <property type="term" value="F:phospholipase A2 activity"/>
    <property type="evidence" value="ECO:0007669"/>
    <property type="project" value="UniProtKB-EC"/>
</dbReference>
<dbReference type="GO" id="GO:0005576">
    <property type="term" value="C:extracellular region"/>
    <property type="evidence" value="ECO:0007669"/>
    <property type="project" value="UniProtKB-SubCell"/>
</dbReference>
<feature type="disulfide bond" evidence="15">
    <location>
        <begin position="111"/>
        <end position="123"/>
    </location>
</feature>
<dbReference type="InterPro" id="IPR001211">
    <property type="entry name" value="PLA2"/>
</dbReference>
<evidence type="ECO:0000313" key="18">
    <source>
        <dbReference type="EMBL" id="SNX34413.1"/>
    </source>
</evidence>
<dbReference type="PROSITE" id="PS00119">
    <property type="entry name" value="PA2_ASP"/>
    <property type="match status" value="1"/>
</dbReference>
<feature type="disulfide bond" evidence="15">
    <location>
        <begin position="71"/>
        <end position="132"/>
    </location>
</feature>
<keyword evidence="9" id="KW-0442">Lipid degradation</keyword>
<evidence type="ECO:0000256" key="14">
    <source>
        <dbReference type="PIRSR" id="PIRSR601211-2"/>
    </source>
</evidence>
<proteinExistence type="inferred from homology"/>
<dbReference type="PANTHER" id="PTHR11716:SF47">
    <property type="entry name" value="PHOSPHOLIPASE A2-ALPHA"/>
    <property type="match status" value="1"/>
</dbReference>
<reference evidence="18" key="1">
    <citation type="submission" date="2017-05" db="EMBL/GenBank/DDBJ databases">
        <authorList>
            <person name="QRISCLOUD D."/>
        </authorList>
    </citation>
    <scope>NUCLEOTIDE SEQUENCE</scope>
</reference>
<feature type="active site" evidence="13">
    <location>
        <position position="126"/>
    </location>
</feature>
<evidence type="ECO:0000256" key="9">
    <source>
        <dbReference type="ARBA" id="ARBA00022963"/>
    </source>
</evidence>
<evidence type="ECO:0000256" key="12">
    <source>
        <dbReference type="ARBA" id="ARBA00023157"/>
    </source>
</evidence>
<evidence type="ECO:0000256" key="4">
    <source>
        <dbReference type="ARBA" id="ARBA00013278"/>
    </source>
</evidence>
<feature type="disulfide bond" evidence="15">
    <location>
        <begin position="56"/>
        <end position="72"/>
    </location>
</feature>
<evidence type="ECO:0000256" key="3">
    <source>
        <dbReference type="ARBA" id="ARBA00009659"/>
    </source>
</evidence>
<dbReference type="PRINTS" id="PR00389">
    <property type="entry name" value="PHPHLIPASEA2"/>
</dbReference>
<dbReference type="GO" id="GO:0050482">
    <property type="term" value="P:arachidonate secretion"/>
    <property type="evidence" value="ECO:0007669"/>
    <property type="project" value="InterPro"/>
</dbReference>
<keyword evidence="6 14" id="KW-0479">Metal-binding</keyword>
<keyword evidence="12 15" id="KW-1015">Disulfide bond</keyword>
<evidence type="ECO:0000256" key="6">
    <source>
        <dbReference type="ARBA" id="ARBA00022723"/>
    </source>
</evidence>
<feature type="binding site" evidence="14">
    <location>
        <position position="76"/>
    </location>
    <ligand>
        <name>Ca(2+)</name>
        <dbReference type="ChEBI" id="CHEBI:29108"/>
    </ligand>
</feature>
<dbReference type="EMBL" id="HAHM01000158">
    <property type="protein sequence ID" value="SNX34413.1"/>
    <property type="molecule type" value="Transcribed_RNA"/>
</dbReference>
<comment type="similarity">
    <text evidence="3">Belongs to the phospholipase A2 family. Group III subfamily.</text>
</comment>
<evidence type="ECO:0000259" key="17">
    <source>
        <dbReference type="SMART" id="SM00085"/>
    </source>
</evidence>
<dbReference type="Gene3D" id="1.20.90.10">
    <property type="entry name" value="Phospholipase A2 domain"/>
    <property type="match status" value="1"/>
</dbReference>
<feature type="disulfide bond" evidence="15">
    <location>
        <begin position="87"/>
        <end position="118"/>
    </location>
</feature>
<dbReference type="SMART" id="SM00085">
    <property type="entry name" value="PA2c"/>
    <property type="match status" value="1"/>
</dbReference>
<dbReference type="AlphaFoldDB" id="A0A4Q8K580"/>
<protein>
    <recommendedName>
        <fullName evidence="4 16">Phospholipase A2</fullName>
        <ecNumber evidence="4 16">3.1.1.4</ecNumber>
    </recommendedName>
</protein>
<keyword evidence="10 16" id="KW-0443">Lipid metabolism</keyword>
<feature type="binding site" evidence="14">
    <location>
        <position position="59"/>
    </location>
    <ligand>
        <name>Ca(2+)</name>
        <dbReference type="ChEBI" id="CHEBI:29108"/>
    </ligand>
</feature>
<evidence type="ECO:0000256" key="5">
    <source>
        <dbReference type="ARBA" id="ARBA00022525"/>
    </source>
</evidence>
<comment type="subcellular location">
    <subcellularLocation>
        <location evidence="2 16">Secreted</location>
    </subcellularLocation>
</comment>
<keyword evidence="5 16" id="KW-0964">Secreted</keyword>
<feature type="binding site" evidence="14">
    <location>
        <position position="57"/>
    </location>
    <ligand>
        <name>Ca(2+)</name>
        <dbReference type="ChEBI" id="CHEBI:29108"/>
    </ligand>
</feature>
<sequence>MARAAWLAVCILAVVFTACTSAPRTRHKRSLFDLNQMVQKVTGRGGFDFIGYGNWCGLGGGGKPVDDLDRCCEFHDLCYDLALEEACSSEKSNGIYNRDYKWFISTSHVYCSTDSDSCSLEICKCDTDLVNCLGVYSEEYTRTNRHETSVTDLFKQLMYITDS</sequence>
<dbReference type="GO" id="GO:0005509">
    <property type="term" value="F:calcium ion binding"/>
    <property type="evidence" value="ECO:0007669"/>
    <property type="project" value="InterPro"/>
</dbReference>
<keyword evidence="8 14" id="KW-0106">Calcium</keyword>
<dbReference type="EC" id="3.1.1.4" evidence="4 16"/>
<dbReference type="EMBL" id="HAHN01000208">
    <property type="protein sequence ID" value="SNX34593.1"/>
    <property type="molecule type" value="Transcribed_RNA"/>
</dbReference>
<evidence type="ECO:0000256" key="16">
    <source>
        <dbReference type="RuleBase" id="RU361236"/>
    </source>
</evidence>
<dbReference type="InterPro" id="IPR033112">
    <property type="entry name" value="PLA2_Asp_AS"/>
</dbReference>
<comment type="cofactor">
    <cofactor evidence="14">
        <name>Ca(2+)</name>
        <dbReference type="ChEBI" id="CHEBI:29108"/>
    </cofactor>
    <text evidence="14">Binds 1 Ca(2+) ion per subunit.</text>
</comment>
<dbReference type="InterPro" id="IPR033113">
    <property type="entry name" value="PLA2_histidine"/>
</dbReference>
<comment type="catalytic activity">
    <reaction evidence="1 16">
        <text>a 1,2-diacyl-sn-glycero-3-phosphocholine + H2O = a 1-acyl-sn-glycero-3-phosphocholine + a fatty acid + H(+)</text>
        <dbReference type="Rhea" id="RHEA:15801"/>
        <dbReference type="ChEBI" id="CHEBI:15377"/>
        <dbReference type="ChEBI" id="CHEBI:15378"/>
        <dbReference type="ChEBI" id="CHEBI:28868"/>
        <dbReference type="ChEBI" id="CHEBI:57643"/>
        <dbReference type="ChEBI" id="CHEBI:58168"/>
        <dbReference type="EC" id="3.1.1.4"/>
    </reaction>
</comment>